<accession>A0A5C6P307</accession>
<evidence type="ECO:0000313" key="1">
    <source>
        <dbReference type="EMBL" id="TWW73903.1"/>
    </source>
</evidence>
<dbReference type="EMBL" id="RHFK02000007">
    <property type="protein sequence ID" value="TWW73903.1"/>
    <property type="molecule type" value="Genomic_DNA"/>
</dbReference>
<comment type="caution">
    <text evidence="1">The sequence shown here is derived from an EMBL/GenBank/DDBJ whole genome shotgun (WGS) entry which is preliminary data.</text>
</comment>
<proteinExistence type="predicted"/>
<reference evidence="1 2" key="1">
    <citation type="submission" date="2019-04" db="EMBL/GenBank/DDBJ databases">
        <title>Chromosome genome assembly for Takifugu flavidus.</title>
        <authorList>
            <person name="Xiao S."/>
        </authorList>
    </citation>
    <scope>NUCLEOTIDE SEQUENCE [LARGE SCALE GENOMIC DNA]</scope>
    <source>
        <strain evidence="1">HTHZ2018</strain>
        <tissue evidence="1">Muscle</tissue>
    </source>
</reference>
<name>A0A5C6P307_9TELE</name>
<gene>
    <name evidence="1" type="ORF">D4764_15G0012990</name>
</gene>
<sequence length="83" mass="9100">MVWRQWKQPHEAVEWDVAVGVGAEVCGWGWGCVWGGGGTRPVSTLGAAKAPRPRMPRVSPLTGEMGVEHRVFHHQTLPVSSEE</sequence>
<dbReference type="AlphaFoldDB" id="A0A5C6P307"/>
<evidence type="ECO:0000313" key="2">
    <source>
        <dbReference type="Proteomes" id="UP000324091"/>
    </source>
</evidence>
<dbReference type="Proteomes" id="UP000324091">
    <property type="component" value="Chromosome 15"/>
</dbReference>
<keyword evidence="2" id="KW-1185">Reference proteome</keyword>
<protein>
    <submittedName>
        <fullName evidence="1">Uncharacterized protein</fullName>
    </submittedName>
</protein>
<organism evidence="1 2">
    <name type="scientific">Takifugu flavidus</name>
    <name type="common">sansaifugu</name>
    <dbReference type="NCBI Taxonomy" id="433684"/>
    <lineage>
        <taxon>Eukaryota</taxon>
        <taxon>Metazoa</taxon>
        <taxon>Chordata</taxon>
        <taxon>Craniata</taxon>
        <taxon>Vertebrata</taxon>
        <taxon>Euteleostomi</taxon>
        <taxon>Actinopterygii</taxon>
        <taxon>Neopterygii</taxon>
        <taxon>Teleostei</taxon>
        <taxon>Neoteleostei</taxon>
        <taxon>Acanthomorphata</taxon>
        <taxon>Eupercaria</taxon>
        <taxon>Tetraodontiformes</taxon>
        <taxon>Tetradontoidea</taxon>
        <taxon>Tetraodontidae</taxon>
        <taxon>Takifugu</taxon>
    </lineage>
</organism>